<feature type="transmembrane region" description="Helical" evidence="7">
    <location>
        <begin position="233"/>
        <end position="254"/>
    </location>
</feature>
<proteinExistence type="predicted"/>
<keyword evidence="4 7" id="KW-0812">Transmembrane</keyword>
<evidence type="ECO:0000256" key="4">
    <source>
        <dbReference type="ARBA" id="ARBA00022692"/>
    </source>
</evidence>
<feature type="transmembrane region" description="Helical" evidence="7">
    <location>
        <begin position="82"/>
        <end position="100"/>
    </location>
</feature>
<sequence>MSNVQIPGYKHRWLVLTVVLIAEMMDLLDATIVNVGGPALAEKLHATPTDLQWVIGGYALALGSGLILGGRLGDRFGRRNMFLFGLIGFTLASLACAFAPTVLALIVLRFIQGFLGAMLLPQGFGLIRDAFPPAEFGKAFAAYGPAFGLGGILGPIIGGFLIQANIFDLGWRAVFLVNVPIGIVATILSYQYVQKTDADKTIKIDIFGALLVMVASGLLVYPLIKGQEAGWPLWTYLMLIGSVLGFLLFARLEFAARKKGKTSLIDPTIFKKRAYTFGLAGLGLYFAGFTGIYLILTLFLQFGEKFTSSEAGLGNIPIALGSAIGGTISGAFLADKIGGRYTLQIGAAIQVIGIALLWFALPGLANFSIWQLVPALVVSGIGTGLIAAPIFDTILSTVEPQQSGSASGVLSAVQSVFSSVGVAIFGTVFFNFALKGQADVGFRNALLVQLVLVVLFTAVASFLPKRPAH</sequence>
<accession>A0A6J7K628</accession>
<evidence type="ECO:0000256" key="7">
    <source>
        <dbReference type="SAM" id="Phobius"/>
    </source>
</evidence>
<feature type="transmembrane region" description="Helical" evidence="7">
    <location>
        <begin position="53"/>
        <end position="70"/>
    </location>
</feature>
<dbReference type="PANTHER" id="PTHR42718:SF39">
    <property type="entry name" value="ACTINORHODIN TRANSPORTER-RELATED"/>
    <property type="match status" value="1"/>
</dbReference>
<dbReference type="InterPro" id="IPR004638">
    <property type="entry name" value="EmrB-like"/>
</dbReference>
<name>A0A6J7K628_9ZZZZ</name>
<feature type="transmembrane region" description="Helical" evidence="7">
    <location>
        <begin position="341"/>
        <end position="361"/>
    </location>
</feature>
<evidence type="ECO:0000256" key="5">
    <source>
        <dbReference type="ARBA" id="ARBA00022989"/>
    </source>
</evidence>
<feature type="transmembrane region" description="Helical" evidence="7">
    <location>
        <begin position="106"/>
        <end position="127"/>
    </location>
</feature>
<reference evidence="9" key="1">
    <citation type="submission" date="2020-05" db="EMBL/GenBank/DDBJ databases">
        <authorList>
            <person name="Chiriac C."/>
            <person name="Salcher M."/>
            <person name="Ghai R."/>
            <person name="Kavagutti S V."/>
        </authorList>
    </citation>
    <scope>NUCLEOTIDE SEQUENCE</scope>
</reference>
<dbReference type="InterPro" id="IPR011701">
    <property type="entry name" value="MFS"/>
</dbReference>
<keyword evidence="5 7" id="KW-1133">Transmembrane helix</keyword>
<dbReference type="InterPro" id="IPR036259">
    <property type="entry name" value="MFS_trans_sf"/>
</dbReference>
<dbReference type="Pfam" id="PF07690">
    <property type="entry name" value="MFS_1"/>
    <property type="match status" value="1"/>
</dbReference>
<evidence type="ECO:0000256" key="1">
    <source>
        <dbReference type="ARBA" id="ARBA00004651"/>
    </source>
</evidence>
<feature type="transmembrane region" description="Helical" evidence="7">
    <location>
        <begin position="446"/>
        <end position="463"/>
    </location>
</feature>
<comment type="subcellular location">
    <subcellularLocation>
        <location evidence="1">Cell membrane</location>
        <topology evidence="1">Multi-pass membrane protein</topology>
    </subcellularLocation>
</comment>
<dbReference type="Gene3D" id="1.20.1250.20">
    <property type="entry name" value="MFS general substrate transporter like domains"/>
    <property type="match status" value="1"/>
</dbReference>
<keyword evidence="6 7" id="KW-0472">Membrane</keyword>
<dbReference type="Gene3D" id="1.20.1720.10">
    <property type="entry name" value="Multidrug resistance protein D"/>
    <property type="match status" value="1"/>
</dbReference>
<keyword evidence="3" id="KW-1003">Cell membrane</keyword>
<evidence type="ECO:0000313" key="9">
    <source>
        <dbReference type="EMBL" id="CAB4951216.1"/>
    </source>
</evidence>
<evidence type="ECO:0000256" key="2">
    <source>
        <dbReference type="ARBA" id="ARBA00022448"/>
    </source>
</evidence>
<dbReference type="SUPFAM" id="SSF103473">
    <property type="entry name" value="MFS general substrate transporter"/>
    <property type="match status" value="1"/>
</dbReference>
<feature type="transmembrane region" description="Helical" evidence="7">
    <location>
        <begin position="367"/>
        <end position="391"/>
    </location>
</feature>
<dbReference type="CDD" id="cd17321">
    <property type="entry name" value="MFS_MMR_MDR_like"/>
    <property type="match status" value="1"/>
</dbReference>
<feature type="transmembrane region" description="Helical" evidence="7">
    <location>
        <begin position="139"/>
        <end position="163"/>
    </location>
</feature>
<dbReference type="GO" id="GO:0005886">
    <property type="term" value="C:plasma membrane"/>
    <property type="evidence" value="ECO:0007669"/>
    <property type="project" value="UniProtKB-SubCell"/>
</dbReference>
<dbReference type="PROSITE" id="PS50850">
    <property type="entry name" value="MFS"/>
    <property type="match status" value="1"/>
</dbReference>
<organism evidence="9">
    <name type="scientific">freshwater metagenome</name>
    <dbReference type="NCBI Taxonomy" id="449393"/>
    <lineage>
        <taxon>unclassified sequences</taxon>
        <taxon>metagenomes</taxon>
        <taxon>ecological metagenomes</taxon>
    </lineage>
</organism>
<feature type="transmembrane region" description="Helical" evidence="7">
    <location>
        <begin position="274"/>
        <end position="296"/>
    </location>
</feature>
<dbReference type="AlphaFoldDB" id="A0A6J7K628"/>
<keyword evidence="2" id="KW-0813">Transport</keyword>
<gene>
    <name evidence="9" type="ORF">UFOPK3837_00441</name>
</gene>
<dbReference type="GO" id="GO:0022857">
    <property type="term" value="F:transmembrane transporter activity"/>
    <property type="evidence" value="ECO:0007669"/>
    <property type="project" value="InterPro"/>
</dbReference>
<dbReference type="InterPro" id="IPR020846">
    <property type="entry name" value="MFS_dom"/>
</dbReference>
<dbReference type="PANTHER" id="PTHR42718">
    <property type="entry name" value="MAJOR FACILITATOR SUPERFAMILY MULTIDRUG TRANSPORTER MFSC"/>
    <property type="match status" value="1"/>
</dbReference>
<evidence type="ECO:0000256" key="3">
    <source>
        <dbReference type="ARBA" id="ARBA00022475"/>
    </source>
</evidence>
<dbReference type="NCBIfam" id="TIGR00711">
    <property type="entry name" value="efflux_EmrB"/>
    <property type="match status" value="1"/>
</dbReference>
<evidence type="ECO:0000259" key="8">
    <source>
        <dbReference type="PROSITE" id="PS50850"/>
    </source>
</evidence>
<feature type="transmembrane region" description="Helical" evidence="7">
    <location>
        <begin position="12"/>
        <end position="33"/>
    </location>
</feature>
<protein>
    <submittedName>
        <fullName evidence="9">Unannotated protein</fullName>
    </submittedName>
</protein>
<feature type="transmembrane region" description="Helical" evidence="7">
    <location>
        <begin position="412"/>
        <end position="434"/>
    </location>
</feature>
<feature type="domain" description="Major facilitator superfamily (MFS) profile" evidence="8">
    <location>
        <begin position="15"/>
        <end position="468"/>
    </location>
</feature>
<feature type="transmembrane region" description="Helical" evidence="7">
    <location>
        <begin position="202"/>
        <end position="221"/>
    </location>
</feature>
<feature type="transmembrane region" description="Helical" evidence="7">
    <location>
        <begin position="316"/>
        <end position="334"/>
    </location>
</feature>
<evidence type="ECO:0000256" key="6">
    <source>
        <dbReference type="ARBA" id="ARBA00023136"/>
    </source>
</evidence>
<feature type="transmembrane region" description="Helical" evidence="7">
    <location>
        <begin position="169"/>
        <end position="190"/>
    </location>
</feature>
<dbReference type="EMBL" id="CAFBNO010000011">
    <property type="protein sequence ID" value="CAB4951216.1"/>
    <property type="molecule type" value="Genomic_DNA"/>
</dbReference>